<organism evidence="3 4">
    <name type="scientific">Rhizoctonia solani</name>
    <dbReference type="NCBI Taxonomy" id="456999"/>
    <lineage>
        <taxon>Eukaryota</taxon>
        <taxon>Fungi</taxon>
        <taxon>Dikarya</taxon>
        <taxon>Basidiomycota</taxon>
        <taxon>Agaricomycotina</taxon>
        <taxon>Agaricomycetes</taxon>
        <taxon>Cantharellales</taxon>
        <taxon>Ceratobasidiaceae</taxon>
        <taxon>Rhizoctonia</taxon>
    </lineage>
</organism>
<comment type="similarity">
    <text evidence="1">Belongs to the TRAFAC class myosin-kinesin ATPase superfamily. Kinesin family.</text>
</comment>
<dbReference type="EMBL" id="CAJMWZ010001807">
    <property type="protein sequence ID" value="CAE6443125.1"/>
    <property type="molecule type" value="Genomic_DNA"/>
</dbReference>
<evidence type="ECO:0000313" key="4">
    <source>
        <dbReference type="Proteomes" id="UP000663850"/>
    </source>
</evidence>
<dbReference type="InterPro" id="IPR027417">
    <property type="entry name" value="P-loop_NTPase"/>
</dbReference>
<dbReference type="InterPro" id="IPR001752">
    <property type="entry name" value="Kinesin_motor_dom"/>
</dbReference>
<dbReference type="InterPro" id="IPR036961">
    <property type="entry name" value="Kinesin_motor_dom_sf"/>
</dbReference>
<name>A0A8H3G886_9AGAM</name>
<dbReference type="GO" id="GO:0008017">
    <property type="term" value="F:microtubule binding"/>
    <property type="evidence" value="ECO:0007669"/>
    <property type="project" value="InterPro"/>
</dbReference>
<feature type="domain" description="Kinesin motor" evidence="2">
    <location>
        <begin position="49"/>
        <end position="375"/>
    </location>
</feature>
<protein>
    <recommendedName>
        <fullName evidence="2">Kinesin motor domain-containing protein</fullName>
    </recommendedName>
</protein>
<evidence type="ECO:0000313" key="3">
    <source>
        <dbReference type="EMBL" id="CAE6443125.1"/>
    </source>
</evidence>
<evidence type="ECO:0000256" key="1">
    <source>
        <dbReference type="PROSITE-ProRule" id="PRU00283"/>
    </source>
</evidence>
<gene>
    <name evidence="3" type="ORF">RDB_LOCUS32407</name>
</gene>
<dbReference type="GO" id="GO:0003777">
    <property type="term" value="F:microtubule motor activity"/>
    <property type="evidence" value="ECO:0007669"/>
    <property type="project" value="InterPro"/>
</dbReference>
<keyword evidence="1" id="KW-0547">Nucleotide-binding</keyword>
<comment type="caution">
    <text evidence="3">The sequence shown here is derived from an EMBL/GenBank/DDBJ whole genome shotgun (WGS) entry which is preliminary data.</text>
</comment>
<dbReference type="SMART" id="SM00129">
    <property type="entry name" value="KISc"/>
    <property type="match status" value="1"/>
</dbReference>
<feature type="binding site" evidence="1">
    <location>
        <begin position="141"/>
        <end position="148"/>
    </location>
    <ligand>
        <name>ATP</name>
        <dbReference type="ChEBI" id="CHEBI:30616"/>
    </ligand>
</feature>
<dbReference type="GO" id="GO:0005524">
    <property type="term" value="F:ATP binding"/>
    <property type="evidence" value="ECO:0007669"/>
    <property type="project" value="UniProtKB-UniRule"/>
</dbReference>
<dbReference type="Gene3D" id="3.40.850.10">
    <property type="entry name" value="Kinesin motor domain"/>
    <property type="match status" value="1"/>
</dbReference>
<dbReference type="GO" id="GO:0007018">
    <property type="term" value="P:microtubule-based movement"/>
    <property type="evidence" value="ECO:0007669"/>
    <property type="project" value="InterPro"/>
</dbReference>
<dbReference type="GO" id="GO:0005871">
    <property type="term" value="C:kinesin complex"/>
    <property type="evidence" value="ECO:0007669"/>
    <property type="project" value="TreeGrafter"/>
</dbReference>
<dbReference type="PANTHER" id="PTHR24115">
    <property type="entry name" value="KINESIN-RELATED"/>
    <property type="match status" value="1"/>
</dbReference>
<dbReference type="AlphaFoldDB" id="A0A8H3G886"/>
<dbReference type="GO" id="GO:0016887">
    <property type="term" value="F:ATP hydrolysis activity"/>
    <property type="evidence" value="ECO:0007669"/>
    <property type="project" value="TreeGrafter"/>
</dbReference>
<dbReference type="SUPFAM" id="SSF52540">
    <property type="entry name" value="P-loop containing nucleoside triphosphate hydrolases"/>
    <property type="match status" value="1"/>
</dbReference>
<dbReference type="GO" id="GO:0005874">
    <property type="term" value="C:microtubule"/>
    <property type="evidence" value="ECO:0007669"/>
    <property type="project" value="TreeGrafter"/>
</dbReference>
<dbReference type="Proteomes" id="UP000663850">
    <property type="component" value="Unassembled WGS sequence"/>
</dbReference>
<proteinExistence type="inferred from homology"/>
<sequence>MSLSAAAIDKNHVFLSKLITNWLKDNPHLDPTPELASEVENKPDEPKQVVTVALRTRPFLENEAVDGKGLLPGVHARGQNMFAHVPSSKWNGPTIQHKPFGEDFSFGPESSSEHVYESLVIKPDLLDTVLGGGVGCILAYGQTGSGKTYTISSLEDIISRNIFTTAQSYASSHFPNSHIPPKDVFTVGISLYEVVGNKATDLLDRDENGDGVTIDIAEDKFGGIRISAKVVPVKDPKQLAEMVATAASHRRTSATLKNETSSRSHCILNVIVSNTLTNLTRIKARLINTSLMALKDCVRGRALVEAERSKKGGGRVGFQHIPYRSSKLTLALKPVFDVEATRHCKTVVIAHVFPPLADASHSNQIGQTKTLVHEWVGKTSSKIDPVKFAPFESGKQMCEPEEQVFIQRCLQSEKDGLAGPTKALTEKGAKAFYDKLWGMIVTAKQNARPEELRTLAYNPPSMWSHFQVRDYIEKELSAVDLDKLMPTLVPNPRRGKDFILDMGEAEFILVLTSSNKGGEVVAIEDAKALHTKLWKIESEFLAEPLIEIIGSTDKR</sequence>
<evidence type="ECO:0000259" key="2">
    <source>
        <dbReference type="PROSITE" id="PS50067"/>
    </source>
</evidence>
<dbReference type="InterPro" id="IPR027640">
    <property type="entry name" value="Kinesin-like_fam"/>
</dbReference>
<accession>A0A8H3G886</accession>
<keyword evidence="1" id="KW-0067">ATP-binding</keyword>
<dbReference type="PRINTS" id="PR00380">
    <property type="entry name" value="KINESINHEAVY"/>
</dbReference>
<dbReference type="Pfam" id="PF00225">
    <property type="entry name" value="Kinesin"/>
    <property type="match status" value="2"/>
</dbReference>
<reference evidence="3" key="1">
    <citation type="submission" date="2021-01" db="EMBL/GenBank/DDBJ databases">
        <authorList>
            <person name="Kaushik A."/>
        </authorList>
    </citation>
    <scope>NUCLEOTIDE SEQUENCE</scope>
    <source>
        <strain evidence="3">Type strain: AG8-Rh-89/</strain>
    </source>
</reference>
<keyword evidence="1" id="KW-0505">Motor protein</keyword>
<dbReference type="PROSITE" id="PS50067">
    <property type="entry name" value="KINESIN_MOTOR_2"/>
    <property type="match status" value="1"/>
</dbReference>